<gene>
    <name evidence="2" type="ORF">Clacol_001791</name>
</gene>
<accession>A0AAV5A4L0</accession>
<reference evidence="2" key="1">
    <citation type="submission" date="2021-10" db="EMBL/GenBank/DDBJ databases">
        <title>De novo Genome Assembly of Clathrus columnatus (Basidiomycota, Fungi) Using Illumina and Nanopore Sequence Data.</title>
        <authorList>
            <person name="Ogiso-Tanaka E."/>
            <person name="Itagaki H."/>
            <person name="Hosoya T."/>
            <person name="Hosaka K."/>
        </authorList>
    </citation>
    <scope>NUCLEOTIDE SEQUENCE</scope>
    <source>
        <strain evidence="2">MO-923</strain>
    </source>
</reference>
<feature type="region of interest" description="Disordered" evidence="1">
    <location>
        <begin position="98"/>
        <end position="132"/>
    </location>
</feature>
<dbReference type="InterPro" id="IPR007727">
    <property type="entry name" value="Spo12"/>
</dbReference>
<comment type="caution">
    <text evidence="2">The sequence shown here is derived from an EMBL/GenBank/DDBJ whole genome shotgun (WGS) entry which is preliminary data.</text>
</comment>
<dbReference type="Pfam" id="PF05032">
    <property type="entry name" value="Spo12"/>
    <property type="match status" value="1"/>
</dbReference>
<dbReference type="AlphaFoldDB" id="A0AAV5A4L0"/>
<dbReference type="Proteomes" id="UP001050691">
    <property type="component" value="Unassembled WGS sequence"/>
</dbReference>
<evidence type="ECO:0000256" key="1">
    <source>
        <dbReference type="SAM" id="MobiDB-lite"/>
    </source>
</evidence>
<keyword evidence="3" id="KW-1185">Reference proteome</keyword>
<feature type="region of interest" description="Disordered" evidence="1">
    <location>
        <begin position="1"/>
        <end position="22"/>
    </location>
</feature>
<protein>
    <submittedName>
        <fullName evidence="2">Uncharacterized protein</fullName>
    </submittedName>
</protein>
<evidence type="ECO:0000313" key="2">
    <source>
        <dbReference type="EMBL" id="GJJ07588.1"/>
    </source>
</evidence>
<proteinExistence type="predicted"/>
<evidence type="ECO:0000313" key="3">
    <source>
        <dbReference type="Proteomes" id="UP001050691"/>
    </source>
</evidence>
<name>A0AAV5A4L0_9AGAM</name>
<sequence length="132" mass="14211">MSNTTSPSESPVIQSMHNPSQAAIVQQPLAPVGNTKGAFHAPGQATKAMLAKRLAAKGANPKYISPTDKMLTPCTAKINQSKQKHFTNAKPVQLQIFKANSEDDKADEDEDDKNNNLAPEVNIVIDDGENPF</sequence>
<organism evidence="2 3">
    <name type="scientific">Clathrus columnatus</name>
    <dbReference type="NCBI Taxonomy" id="1419009"/>
    <lineage>
        <taxon>Eukaryota</taxon>
        <taxon>Fungi</taxon>
        <taxon>Dikarya</taxon>
        <taxon>Basidiomycota</taxon>
        <taxon>Agaricomycotina</taxon>
        <taxon>Agaricomycetes</taxon>
        <taxon>Phallomycetidae</taxon>
        <taxon>Phallales</taxon>
        <taxon>Clathraceae</taxon>
        <taxon>Clathrus</taxon>
    </lineage>
</organism>
<dbReference type="EMBL" id="BPWL01000002">
    <property type="protein sequence ID" value="GJJ07588.1"/>
    <property type="molecule type" value="Genomic_DNA"/>
</dbReference>